<accession>A0A0X8J2Q7</accession>
<dbReference type="Proteomes" id="UP000298579">
    <property type="component" value="Chromosome circular"/>
</dbReference>
<organism evidence="1 2">
    <name type="scientific">Agrobacterium tumefaciens</name>
    <dbReference type="NCBI Taxonomy" id="358"/>
    <lineage>
        <taxon>Bacteria</taxon>
        <taxon>Pseudomonadati</taxon>
        <taxon>Pseudomonadota</taxon>
        <taxon>Alphaproteobacteria</taxon>
        <taxon>Hyphomicrobiales</taxon>
        <taxon>Rhizobiaceae</taxon>
        <taxon>Rhizobium/Agrobacterium group</taxon>
        <taxon>Agrobacterium</taxon>
        <taxon>Agrobacterium tumefaciens complex</taxon>
    </lineage>
</organism>
<dbReference type="KEGG" id="ata:AWN88_24745"/>
<dbReference type="EMBL" id="CP039897">
    <property type="protein sequence ID" value="QCL78309.1"/>
    <property type="molecule type" value="Genomic_DNA"/>
</dbReference>
<dbReference type="AlphaFoldDB" id="A0A0X8J2Q7"/>
<evidence type="ECO:0000313" key="1">
    <source>
        <dbReference type="EMBL" id="QCL78309.1"/>
    </source>
</evidence>
<protein>
    <submittedName>
        <fullName evidence="1">DUF3563 domain-containing protein</fullName>
    </submittedName>
</protein>
<proteinExistence type="predicted"/>
<name>A0A0X8J2Q7_AGRTU</name>
<sequence>MRNASSKPKGPKIMFTPLRKIARAVRGKTTQEREFEYLSGSVSNVDLEFRQREIDRGLFRR</sequence>
<evidence type="ECO:0000313" key="2">
    <source>
        <dbReference type="Proteomes" id="UP000298579"/>
    </source>
</evidence>
<gene>
    <name evidence="1" type="ORF">CFBP5877_03920</name>
</gene>
<dbReference type="OrthoDB" id="8451584at2"/>
<reference evidence="1 2" key="1">
    <citation type="submission" date="2019-04" db="EMBL/GenBank/DDBJ databases">
        <title>Complete genome sequence of Agrobacterium tumefaciens CFBP5877.</title>
        <authorList>
            <person name="Huang Y.-Y."/>
            <person name="Chiang H.-Y."/>
            <person name="Chou L."/>
            <person name="Lai E.-M."/>
            <person name="Kuo C.-H."/>
        </authorList>
    </citation>
    <scope>NUCLEOTIDE SEQUENCE [LARGE SCALE GENOMIC DNA]</scope>
    <source>
        <strain evidence="1 2">CFBP5877</strain>
    </source>
</reference>